<dbReference type="OrthoDB" id="9790815at2"/>
<reference evidence="3" key="1">
    <citation type="submission" date="2016-10" db="EMBL/GenBank/DDBJ databases">
        <authorList>
            <person name="Varghese N."/>
            <person name="Submissions S."/>
        </authorList>
    </citation>
    <scope>NUCLEOTIDE SEQUENCE [LARGE SCALE GENOMIC DNA]</scope>
    <source>
        <strain evidence="3">DSM 20403</strain>
    </source>
</reference>
<evidence type="ECO:0000256" key="1">
    <source>
        <dbReference type="ARBA" id="ARBA00005564"/>
    </source>
</evidence>
<dbReference type="RefSeq" id="WP_014073277.1">
    <property type="nucleotide sequence ID" value="NZ_AYYL01000020.1"/>
</dbReference>
<dbReference type="PANTHER" id="PTHR30344">
    <property type="entry name" value="6-PHOSPHOGLUCONOLACTONASE-RELATED"/>
    <property type="match status" value="1"/>
</dbReference>
<proteinExistence type="inferred from homology"/>
<sequence>MKEEILFGTYTKKTSKGIYYATLDTEKKTISEPKPVVGLQSPTYMKVTNKKTLVSVAKKDDLGGIAAFDAKNSAFTFYDEALTPGANPCYVGFDEKRQLIFTANYHKGQIDVYKINADQTLSLRDTVKDEGNGPRPEQDSAHVHYTDLAPDGRLIAVDLGNDTVSTYDVSDEGKLSLVSVFKTEPGFGPRHIVFAHNSNYAYLAGELSSNLSVLKYDAKTGCFSLEQTVKTIPSTWTEHNGAAAIRISDDDRFVYVSNRGHNSLAQFEIHDDHMVDFVEFVSTEGDFPRDFDIDPTGRFVVCVNQNTDNGTLYERNEETGKLTRIQKDIVVPEGVCVCFADIND</sequence>
<dbReference type="Proteomes" id="UP000182635">
    <property type="component" value="Unassembled WGS sequence"/>
</dbReference>
<evidence type="ECO:0000313" key="3">
    <source>
        <dbReference type="Proteomes" id="UP000182635"/>
    </source>
</evidence>
<dbReference type="Pfam" id="PF10282">
    <property type="entry name" value="Lactonase"/>
    <property type="match status" value="1"/>
</dbReference>
<dbReference type="InterPro" id="IPR015943">
    <property type="entry name" value="WD40/YVTN_repeat-like_dom_sf"/>
</dbReference>
<dbReference type="GeneID" id="29801866"/>
<dbReference type="PANTHER" id="PTHR30344:SF1">
    <property type="entry name" value="6-PHOSPHOGLUCONOLACTONASE"/>
    <property type="match status" value="1"/>
</dbReference>
<organism evidence="2 3">
    <name type="scientific">Ligilactobacillus ruminis DSM 20403 = NBRC 102161</name>
    <dbReference type="NCBI Taxonomy" id="1423798"/>
    <lineage>
        <taxon>Bacteria</taxon>
        <taxon>Bacillati</taxon>
        <taxon>Bacillota</taxon>
        <taxon>Bacilli</taxon>
        <taxon>Lactobacillales</taxon>
        <taxon>Lactobacillaceae</taxon>
        <taxon>Ligilactobacillus</taxon>
    </lineage>
</organism>
<name>A0A1I2SCN9_9LACO</name>
<protein>
    <submittedName>
        <fullName evidence="2">6-phosphogluconolactonase</fullName>
    </submittedName>
</protein>
<dbReference type="Gene3D" id="2.130.10.10">
    <property type="entry name" value="YVTN repeat-like/Quinoprotein amine dehydrogenase"/>
    <property type="match status" value="1"/>
</dbReference>
<evidence type="ECO:0000313" key="2">
    <source>
        <dbReference type="EMBL" id="SFG47826.1"/>
    </source>
</evidence>
<comment type="similarity">
    <text evidence="1">Belongs to the cycloisomerase 2 family.</text>
</comment>
<accession>A0A1I2SCN9</accession>
<dbReference type="EMBL" id="FOPI01000025">
    <property type="protein sequence ID" value="SFG47826.1"/>
    <property type="molecule type" value="Genomic_DNA"/>
</dbReference>
<gene>
    <name evidence="2" type="ORF">SAMN02910432_01537</name>
</gene>
<dbReference type="GO" id="GO:0017057">
    <property type="term" value="F:6-phosphogluconolactonase activity"/>
    <property type="evidence" value="ECO:0007669"/>
    <property type="project" value="TreeGrafter"/>
</dbReference>
<dbReference type="GO" id="GO:0005829">
    <property type="term" value="C:cytosol"/>
    <property type="evidence" value="ECO:0007669"/>
    <property type="project" value="TreeGrafter"/>
</dbReference>
<dbReference type="AlphaFoldDB" id="A0A1I2SCN9"/>
<dbReference type="SUPFAM" id="SSF51004">
    <property type="entry name" value="C-terminal (heme d1) domain of cytochrome cd1-nitrite reductase"/>
    <property type="match status" value="1"/>
</dbReference>
<dbReference type="InterPro" id="IPR011048">
    <property type="entry name" value="Haem_d1_sf"/>
</dbReference>
<dbReference type="InterPro" id="IPR050282">
    <property type="entry name" value="Cycloisomerase_2"/>
</dbReference>
<dbReference type="InterPro" id="IPR019405">
    <property type="entry name" value="Lactonase_7-beta_prop"/>
</dbReference>